<dbReference type="PROSITE" id="PS50111">
    <property type="entry name" value="CHEMOTAXIS_TRANSDUC_2"/>
    <property type="match status" value="1"/>
</dbReference>
<evidence type="ECO:0000259" key="8">
    <source>
        <dbReference type="PROSITE" id="PS50885"/>
    </source>
</evidence>
<dbReference type="EMBL" id="BOMV01000013">
    <property type="protein sequence ID" value="GIE94519.1"/>
    <property type="molecule type" value="Genomic_DNA"/>
</dbReference>
<keyword evidence="6" id="KW-0472">Membrane</keyword>
<comment type="similarity">
    <text evidence="4">Belongs to the methyl-accepting chemotaxis (MCP) protein family.</text>
</comment>
<feature type="transmembrane region" description="Helical" evidence="6">
    <location>
        <begin position="198"/>
        <end position="222"/>
    </location>
</feature>
<dbReference type="InterPro" id="IPR004089">
    <property type="entry name" value="MCPsignal_dom"/>
</dbReference>
<dbReference type="GO" id="GO:0007165">
    <property type="term" value="P:signal transduction"/>
    <property type="evidence" value="ECO:0007669"/>
    <property type="project" value="UniProtKB-KW"/>
</dbReference>
<reference evidence="9" key="1">
    <citation type="submission" date="2021-01" db="EMBL/GenBank/DDBJ databases">
        <title>Whole genome shotgun sequence of Actinoplanes rishiriensis NBRC 108556.</title>
        <authorList>
            <person name="Komaki H."/>
            <person name="Tamura T."/>
        </authorList>
    </citation>
    <scope>NUCLEOTIDE SEQUENCE</scope>
    <source>
        <strain evidence="9">NBRC 108556</strain>
    </source>
</reference>
<keyword evidence="1 6" id="KW-0812">Transmembrane</keyword>
<evidence type="ECO:0000256" key="6">
    <source>
        <dbReference type="SAM" id="Phobius"/>
    </source>
</evidence>
<evidence type="ECO:0000259" key="7">
    <source>
        <dbReference type="PROSITE" id="PS50111"/>
    </source>
</evidence>
<evidence type="ECO:0000256" key="5">
    <source>
        <dbReference type="PROSITE-ProRule" id="PRU00284"/>
    </source>
</evidence>
<evidence type="ECO:0000256" key="1">
    <source>
        <dbReference type="ARBA" id="ARBA00022692"/>
    </source>
</evidence>
<dbReference type="PANTHER" id="PTHR32089">
    <property type="entry name" value="METHYL-ACCEPTING CHEMOTAXIS PROTEIN MCPB"/>
    <property type="match status" value="1"/>
</dbReference>
<dbReference type="SMART" id="SM00283">
    <property type="entry name" value="MA"/>
    <property type="match status" value="1"/>
</dbReference>
<dbReference type="RefSeq" id="WP_239162615.1">
    <property type="nucleotide sequence ID" value="NZ_BOMV01000013.1"/>
</dbReference>
<dbReference type="PANTHER" id="PTHR32089:SF112">
    <property type="entry name" value="LYSOZYME-LIKE PROTEIN-RELATED"/>
    <property type="match status" value="1"/>
</dbReference>
<keyword evidence="10" id="KW-1185">Reference proteome</keyword>
<evidence type="ECO:0000256" key="2">
    <source>
        <dbReference type="ARBA" id="ARBA00022989"/>
    </source>
</evidence>
<dbReference type="AlphaFoldDB" id="A0A919JWF6"/>
<dbReference type="CDD" id="cd06225">
    <property type="entry name" value="HAMP"/>
    <property type="match status" value="1"/>
</dbReference>
<accession>A0A919JWF6</accession>
<dbReference type="GO" id="GO:0016020">
    <property type="term" value="C:membrane"/>
    <property type="evidence" value="ECO:0007669"/>
    <property type="project" value="InterPro"/>
</dbReference>
<dbReference type="SMART" id="SM00304">
    <property type="entry name" value="HAMP"/>
    <property type="match status" value="2"/>
</dbReference>
<keyword evidence="3 5" id="KW-0807">Transducer</keyword>
<comment type="caution">
    <text evidence="9">The sequence shown here is derived from an EMBL/GenBank/DDBJ whole genome shotgun (WGS) entry which is preliminary data.</text>
</comment>
<feature type="domain" description="Methyl-accepting transducer" evidence="7">
    <location>
        <begin position="277"/>
        <end position="520"/>
    </location>
</feature>
<dbReference type="GO" id="GO:0006935">
    <property type="term" value="P:chemotaxis"/>
    <property type="evidence" value="ECO:0007669"/>
    <property type="project" value="InterPro"/>
</dbReference>
<dbReference type="Pfam" id="PF00015">
    <property type="entry name" value="MCPsignal"/>
    <property type="match status" value="1"/>
</dbReference>
<name>A0A919JWF6_9ACTN</name>
<evidence type="ECO:0000256" key="3">
    <source>
        <dbReference type="ARBA" id="ARBA00023224"/>
    </source>
</evidence>
<dbReference type="Proteomes" id="UP000636960">
    <property type="component" value="Unassembled WGS sequence"/>
</dbReference>
<evidence type="ECO:0000313" key="10">
    <source>
        <dbReference type="Proteomes" id="UP000636960"/>
    </source>
</evidence>
<gene>
    <name evidence="9" type="ORF">Ari01nite_19840</name>
</gene>
<protein>
    <recommendedName>
        <fullName evidence="11">Methyl-accepting chemotaxis protein</fullName>
    </recommendedName>
</protein>
<dbReference type="Pfam" id="PF00672">
    <property type="entry name" value="HAMP"/>
    <property type="match status" value="1"/>
</dbReference>
<evidence type="ECO:0000313" key="9">
    <source>
        <dbReference type="EMBL" id="GIE94519.1"/>
    </source>
</evidence>
<evidence type="ECO:0000256" key="4">
    <source>
        <dbReference type="ARBA" id="ARBA00029447"/>
    </source>
</evidence>
<feature type="domain" description="HAMP" evidence="8">
    <location>
        <begin position="220"/>
        <end position="272"/>
    </location>
</feature>
<sequence length="535" mass="55423">MTVFNRVRIGVRLAAAFTVLVVLLLVVMASALVSSAKVEAATLRMERAQRVVELIKDAKFGSADFNGWQTAYAFDAVRGERNAASDDGPSRKAFLDSVQRFRDATSAADQVAPASSHGQLEQITTLLDEFMTVDEQIATLYAKRDARSAAEANALVIGREIELFEQIAGLLDDAATAAGTEAAAARQEAADAQHAGTVVVWSAGAIAALVAIVLAVLVTRSITGPVERVRRRVDLLADGDLATPLTVEGRDEIAAVAQALGRSTASLSAMMRTINESSASLSAAADEMSVTSAQIAASAEESTARAHAVSTAAGDVSSNVQTVSAGSEQMGASIREIAHSTSEAAAVAGSAVQAAEAANTTITSLGESSREIGEVVRAVTAIAEQTNLLALNATIEAARAGEAGKGFAVVASEVKDLAQETARATDDIVRRVDAIQAGTESAVQAIDEISQVIARVNDYQTTIASAVEEQTATTAEMNRSVSDTAVSAGQIADNAATVAQAAQQTTQGVTQTQQATAELARMSAELRTLLAQFRF</sequence>
<keyword evidence="2 6" id="KW-1133">Transmembrane helix</keyword>
<dbReference type="InterPro" id="IPR003660">
    <property type="entry name" value="HAMP_dom"/>
</dbReference>
<proteinExistence type="inferred from homology"/>
<dbReference type="PRINTS" id="PR00260">
    <property type="entry name" value="CHEMTRNSDUCR"/>
</dbReference>
<dbReference type="Gene3D" id="1.10.287.950">
    <property type="entry name" value="Methyl-accepting chemotaxis protein"/>
    <property type="match status" value="1"/>
</dbReference>
<dbReference type="GO" id="GO:0004888">
    <property type="term" value="F:transmembrane signaling receptor activity"/>
    <property type="evidence" value="ECO:0007669"/>
    <property type="project" value="InterPro"/>
</dbReference>
<dbReference type="PROSITE" id="PS50885">
    <property type="entry name" value="HAMP"/>
    <property type="match status" value="1"/>
</dbReference>
<dbReference type="InterPro" id="IPR004090">
    <property type="entry name" value="Chemotax_Me-accpt_rcpt"/>
</dbReference>
<organism evidence="9 10">
    <name type="scientific">Paractinoplanes rishiriensis</name>
    <dbReference type="NCBI Taxonomy" id="1050105"/>
    <lineage>
        <taxon>Bacteria</taxon>
        <taxon>Bacillati</taxon>
        <taxon>Actinomycetota</taxon>
        <taxon>Actinomycetes</taxon>
        <taxon>Micromonosporales</taxon>
        <taxon>Micromonosporaceae</taxon>
        <taxon>Paractinoplanes</taxon>
    </lineage>
</organism>
<evidence type="ECO:0008006" key="11">
    <source>
        <dbReference type="Google" id="ProtNLM"/>
    </source>
</evidence>
<dbReference type="SUPFAM" id="SSF58104">
    <property type="entry name" value="Methyl-accepting chemotaxis protein (MCP) signaling domain"/>
    <property type="match status" value="1"/>
</dbReference>